<organism evidence="4 5">
    <name type="scientific">Candidatus Iainarchaeum sp</name>
    <dbReference type="NCBI Taxonomy" id="3101447"/>
    <lineage>
        <taxon>Archaea</taxon>
        <taxon>Candidatus Iainarchaeota</taxon>
        <taxon>Candidatus Iainarchaeia</taxon>
        <taxon>Candidatus Iainarchaeales</taxon>
        <taxon>Candidatus Iainarchaeaceae</taxon>
        <taxon>Candidatus Iainarchaeum</taxon>
    </lineage>
</organism>
<dbReference type="SMART" id="SM00849">
    <property type="entry name" value="Lactamase_B"/>
    <property type="match status" value="1"/>
</dbReference>
<dbReference type="CDD" id="cd16295">
    <property type="entry name" value="TTHA0252-CPSF-like_MBL-fold"/>
    <property type="match status" value="1"/>
</dbReference>
<sequence>MDSISFTALGGCNEVGRSSFLLDTGKKILLERGIKLLPNDTLYPEPLKTNMDAVVISHAHLDHSGALPNLFVESRFLTYMTPPTLQLCKILWFDSLHIAGLESEDIPFSKEEIEKTEHYTFPVVYNRNVDIAPGTTMQFYDAGHILGSAMVKIGIGDKSFLYTGDYKVEETRLFKGADLNVGKVDYLAIESTYGDRNHPERKECEKLFVEEVQSTIDKGGWALIPAFAVGRSQEIIDVLFEHKINAPVYLDGMGQRVASATMHFPEYLKNPKFLEKALKSATWVKNNGMRAKALKKPGVIVTTAGMLTGGPILNYLKKLHKDRKSSVLLTGYQVEGTAGRTLMETNKIEIDGKLYDVSAKVEKFDFSAHASQREMIQTIKKLHPEKVLLVHGDKEVIDIFRQKIKEETGIEALVPALGKKIQLSG</sequence>
<dbReference type="InterPro" id="IPR036866">
    <property type="entry name" value="RibonucZ/Hydroxyglut_hydro"/>
</dbReference>
<dbReference type="Gene3D" id="3.60.15.10">
    <property type="entry name" value="Ribonuclease Z/Hydroxyacylglutathione hydrolase-like"/>
    <property type="match status" value="1"/>
</dbReference>
<dbReference type="Proteomes" id="UP000809243">
    <property type="component" value="Unassembled WGS sequence"/>
</dbReference>
<comment type="caution">
    <text evidence="4">The sequence shown here is derived from an EMBL/GenBank/DDBJ whole genome shotgun (WGS) entry which is preliminary data.</text>
</comment>
<dbReference type="SMART" id="SM01027">
    <property type="entry name" value="Beta-Casp"/>
    <property type="match status" value="1"/>
</dbReference>
<evidence type="ECO:0000256" key="1">
    <source>
        <dbReference type="ARBA" id="ARBA00022801"/>
    </source>
</evidence>
<name>A0A938YXF9_9ARCH</name>
<dbReference type="PANTHER" id="PTHR11203:SF52">
    <property type="entry name" value="MRNA 3-END PROCESSING FACTOR"/>
    <property type="match status" value="1"/>
</dbReference>
<feature type="domain" description="Metallo-beta-lactamase" evidence="2">
    <location>
        <begin position="16"/>
        <end position="216"/>
    </location>
</feature>
<accession>A0A938YXF9</accession>
<dbReference type="InterPro" id="IPR001279">
    <property type="entry name" value="Metallo-B-lactamas"/>
</dbReference>
<evidence type="ECO:0000313" key="4">
    <source>
        <dbReference type="EMBL" id="MBN2067942.1"/>
    </source>
</evidence>
<keyword evidence="1" id="KW-0378">Hydrolase</keyword>
<dbReference type="InterPro" id="IPR011108">
    <property type="entry name" value="RMMBL"/>
</dbReference>
<dbReference type="AlphaFoldDB" id="A0A938YXF9"/>
<dbReference type="Gene3D" id="3.40.50.10890">
    <property type="match status" value="1"/>
</dbReference>
<protein>
    <submittedName>
        <fullName evidence="4">MBL fold metallo-hydrolase</fullName>
    </submittedName>
</protein>
<reference evidence="4" key="1">
    <citation type="submission" date="2021-01" db="EMBL/GenBank/DDBJ databases">
        <title>Active Sulfur Cycling in an Early Earth Analoge.</title>
        <authorList>
            <person name="Hahn C.R."/>
            <person name="Youssef N.H."/>
            <person name="Elshahed M."/>
        </authorList>
    </citation>
    <scope>NUCLEOTIDE SEQUENCE</scope>
    <source>
        <strain evidence="4">Zod_Metabat.1151</strain>
    </source>
</reference>
<dbReference type="Pfam" id="PF16661">
    <property type="entry name" value="Lactamase_B_6"/>
    <property type="match status" value="1"/>
</dbReference>
<proteinExistence type="predicted"/>
<dbReference type="EMBL" id="JAFGDB010000102">
    <property type="protein sequence ID" value="MBN2067942.1"/>
    <property type="molecule type" value="Genomic_DNA"/>
</dbReference>
<feature type="domain" description="Beta-Casp" evidence="3">
    <location>
        <begin position="232"/>
        <end position="342"/>
    </location>
</feature>
<gene>
    <name evidence="4" type="ORF">JW744_05735</name>
</gene>
<dbReference type="InterPro" id="IPR022712">
    <property type="entry name" value="Beta_Casp"/>
</dbReference>
<dbReference type="SUPFAM" id="SSF56281">
    <property type="entry name" value="Metallo-hydrolase/oxidoreductase"/>
    <property type="match status" value="1"/>
</dbReference>
<dbReference type="GO" id="GO:0004521">
    <property type="term" value="F:RNA endonuclease activity"/>
    <property type="evidence" value="ECO:0007669"/>
    <property type="project" value="TreeGrafter"/>
</dbReference>
<dbReference type="Pfam" id="PF10996">
    <property type="entry name" value="Beta-Casp"/>
    <property type="match status" value="1"/>
</dbReference>
<dbReference type="PANTHER" id="PTHR11203">
    <property type="entry name" value="CLEAVAGE AND POLYADENYLATION SPECIFICITY FACTOR FAMILY MEMBER"/>
    <property type="match status" value="1"/>
</dbReference>
<evidence type="ECO:0000259" key="2">
    <source>
        <dbReference type="SMART" id="SM00849"/>
    </source>
</evidence>
<evidence type="ECO:0000259" key="3">
    <source>
        <dbReference type="SMART" id="SM01027"/>
    </source>
</evidence>
<dbReference type="InterPro" id="IPR050698">
    <property type="entry name" value="MBL"/>
</dbReference>
<dbReference type="Pfam" id="PF07521">
    <property type="entry name" value="RMMBL"/>
    <property type="match status" value="1"/>
</dbReference>
<dbReference type="GO" id="GO:0016787">
    <property type="term" value="F:hydrolase activity"/>
    <property type="evidence" value="ECO:0007669"/>
    <property type="project" value="UniProtKB-KW"/>
</dbReference>
<evidence type="ECO:0000313" key="5">
    <source>
        <dbReference type="Proteomes" id="UP000809243"/>
    </source>
</evidence>